<name>A0A239CUP0_9BURK</name>
<dbReference type="EMBL" id="FZOT01000001">
    <property type="protein sequence ID" value="SNS23244.1"/>
    <property type="molecule type" value="Genomic_DNA"/>
</dbReference>
<dbReference type="NCBIfam" id="NF001266">
    <property type="entry name" value="PRK00228.1-1"/>
    <property type="match status" value="1"/>
</dbReference>
<proteinExistence type="inferred from homology"/>
<dbReference type="Proteomes" id="UP000198284">
    <property type="component" value="Unassembled WGS sequence"/>
</dbReference>
<dbReference type="NCBIfam" id="NF001267">
    <property type="entry name" value="PRK00228.1-2"/>
    <property type="match status" value="1"/>
</dbReference>
<evidence type="ECO:0000256" key="2">
    <source>
        <dbReference type="HAMAP-Rule" id="MF_00758"/>
    </source>
</evidence>
<dbReference type="PANTHER" id="PTHR30327">
    <property type="entry name" value="UNCHARACTERIZED PROTEIN YQGE"/>
    <property type="match status" value="1"/>
</dbReference>
<dbReference type="SUPFAM" id="SSF143456">
    <property type="entry name" value="VC0467-like"/>
    <property type="match status" value="1"/>
</dbReference>
<evidence type="ECO:0000313" key="4">
    <source>
        <dbReference type="Proteomes" id="UP000198284"/>
    </source>
</evidence>
<dbReference type="Gene3D" id="3.40.1740.10">
    <property type="entry name" value="VC0467-like"/>
    <property type="match status" value="1"/>
</dbReference>
<organism evidence="3 4">
    <name type="scientific">Noviherbaspirillum humi</name>
    <dbReference type="NCBI Taxonomy" id="1688639"/>
    <lineage>
        <taxon>Bacteria</taxon>
        <taxon>Pseudomonadati</taxon>
        <taxon>Pseudomonadota</taxon>
        <taxon>Betaproteobacteria</taxon>
        <taxon>Burkholderiales</taxon>
        <taxon>Oxalobacteraceae</taxon>
        <taxon>Noviherbaspirillum</taxon>
    </lineage>
</organism>
<comment type="similarity">
    <text evidence="1 2">Belongs to the UPF0301 (AlgH) family.</text>
</comment>
<keyword evidence="4" id="KW-1185">Reference proteome</keyword>
<dbReference type="AlphaFoldDB" id="A0A239CUP0"/>
<dbReference type="Pfam" id="PF02622">
    <property type="entry name" value="DUF179"/>
    <property type="match status" value="1"/>
</dbReference>
<dbReference type="RefSeq" id="WP_281254975.1">
    <property type="nucleotide sequence ID" value="NZ_FZOT01000001.1"/>
</dbReference>
<evidence type="ECO:0000313" key="3">
    <source>
        <dbReference type="EMBL" id="SNS23244.1"/>
    </source>
</evidence>
<gene>
    <name evidence="3" type="ORF">SAMN06265795_101635</name>
</gene>
<reference evidence="3 4" key="1">
    <citation type="submission" date="2017-06" db="EMBL/GenBank/DDBJ databases">
        <authorList>
            <person name="Kim H.J."/>
            <person name="Triplett B.A."/>
        </authorList>
    </citation>
    <scope>NUCLEOTIDE SEQUENCE [LARGE SCALE GENOMIC DNA]</scope>
    <source>
        <strain evidence="3 4">U15</strain>
    </source>
</reference>
<dbReference type="GO" id="GO:0005829">
    <property type="term" value="C:cytosol"/>
    <property type="evidence" value="ECO:0007669"/>
    <property type="project" value="TreeGrafter"/>
</dbReference>
<dbReference type="InterPro" id="IPR003774">
    <property type="entry name" value="AlgH-like"/>
</dbReference>
<evidence type="ECO:0000256" key="1">
    <source>
        <dbReference type="ARBA" id="ARBA00009600"/>
    </source>
</evidence>
<dbReference type="HAMAP" id="MF_00758">
    <property type="entry name" value="UPF0301"/>
    <property type="match status" value="1"/>
</dbReference>
<protein>
    <recommendedName>
        <fullName evidence="2">UPF0301 protein SAMN06265795_101635</fullName>
    </recommendedName>
</protein>
<sequence>MANAELNLSDHFLIAMPSMLDPVFGGTVIYICEHSESGALGVIINKPTDMTMEVLLERIDLKLEISPSQIGDAKPVMFGGPVQVERGFVLHVPHGTYSSTMKVSEDVALTTSKDVLEAVASGRGPERILVTLGCAGWSGGQLEEEIKRNGWLTVRADPAIIFDLPVEERFSAAMHLLGIDPLMLTGDAGHA</sequence>
<accession>A0A239CUP0</accession>
<dbReference type="PANTHER" id="PTHR30327:SF1">
    <property type="entry name" value="UPF0301 PROTEIN YQGE"/>
    <property type="match status" value="1"/>
</dbReference>